<dbReference type="InterPro" id="IPR012910">
    <property type="entry name" value="Plug_dom"/>
</dbReference>
<dbReference type="SUPFAM" id="SSF49464">
    <property type="entry name" value="Carboxypeptidase regulatory domain-like"/>
    <property type="match status" value="1"/>
</dbReference>
<dbReference type="SUPFAM" id="SSF56935">
    <property type="entry name" value="Porins"/>
    <property type="match status" value="1"/>
</dbReference>
<dbReference type="Gene3D" id="2.60.40.1120">
    <property type="entry name" value="Carboxypeptidase-like, regulatory domain"/>
    <property type="match status" value="1"/>
</dbReference>
<name>A0ABW2YWN4_9SPHI</name>
<dbReference type="InterPro" id="IPR037066">
    <property type="entry name" value="Plug_dom_sf"/>
</dbReference>
<dbReference type="Pfam" id="PF13715">
    <property type="entry name" value="CarbopepD_reg_2"/>
    <property type="match status" value="1"/>
</dbReference>
<dbReference type="Pfam" id="PF07715">
    <property type="entry name" value="Plug"/>
    <property type="match status" value="1"/>
</dbReference>
<keyword evidence="3" id="KW-1185">Reference proteome</keyword>
<accession>A0ABW2YWN4</accession>
<proteinExistence type="predicted"/>
<evidence type="ECO:0000313" key="2">
    <source>
        <dbReference type="EMBL" id="MFD0748955.1"/>
    </source>
</evidence>
<evidence type="ECO:0000259" key="1">
    <source>
        <dbReference type="Pfam" id="PF07715"/>
    </source>
</evidence>
<gene>
    <name evidence="2" type="ORF">ACFQZS_02305</name>
</gene>
<dbReference type="EMBL" id="JBHTHU010000001">
    <property type="protein sequence ID" value="MFD0748955.1"/>
    <property type="molecule type" value="Genomic_DNA"/>
</dbReference>
<dbReference type="Gene3D" id="2.170.130.10">
    <property type="entry name" value="TonB-dependent receptor, plug domain"/>
    <property type="match status" value="1"/>
</dbReference>
<dbReference type="Proteomes" id="UP001596958">
    <property type="component" value="Unassembled WGS sequence"/>
</dbReference>
<organism evidence="2 3">
    <name type="scientific">Mucilaginibacter calamicampi</name>
    <dbReference type="NCBI Taxonomy" id="1302352"/>
    <lineage>
        <taxon>Bacteria</taxon>
        <taxon>Pseudomonadati</taxon>
        <taxon>Bacteroidota</taxon>
        <taxon>Sphingobacteriia</taxon>
        <taxon>Sphingobacteriales</taxon>
        <taxon>Sphingobacteriaceae</taxon>
        <taxon>Mucilaginibacter</taxon>
    </lineage>
</organism>
<protein>
    <submittedName>
        <fullName evidence="2">Carboxypeptidase-like regulatory domain-containing protein</fullName>
    </submittedName>
</protein>
<reference evidence="3" key="1">
    <citation type="journal article" date="2019" name="Int. J. Syst. Evol. Microbiol.">
        <title>The Global Catalogue of Microorganisms (GCM) 10K type strain sequencing project: providing services to taxonomists for standard genome sequencing and annotation.</title>
        <authorList>
            <consortium name="The Broad Institute Genomics Platform"/>
            <consortium name="The Broad Institute Genome Sequencing Center for Infectious Disease"/>
            <person name="Wu L."/>
            <person name="Ma J."/>
        </authorList>
    </citation>
    <scope>NUCLEOTIDE SEQUENCE [LARGE SCALE GENOMIC DNA]</scope>
    <source>
        <strain evidence="3">CCUG 63418</strain>
    </source>
</reference>
<feature type="domain" description="TonB-dependent receptor plug" evidence="1">
    <location>
        <begin position="1010"/>
        <end position="1101"/>
    </location>
</feature>
<dbReference type="RefSeq" id="WP_377096908.1">
    <property type="nucleotide sequence ID" value="NZ_JBHTHU010000001.1"/>
</dbReference>
<sequence>MNSKHINTLNYLHGVAIAVFWGICLLFCAQHSFAYELSGNKANPIQADSTLFNITGRVTDETGQPLPGATIFLSNSKWAAGTDGEGRFKLSGVPAGNYEMLVRMMGFVTITQRLTISTKSLNINFTLKPDAISLNEAKITAKPDGNRARYLKMFTEVFIGQSRIAKKSKIVNSDVLRFKYINGAGTLTASSTDFIKIENAGLGYNVYYLLNSFSFNRQEQSFSYKGKIYFEELKGDEKKQKEWEQNRSSVYYGSMQHFFRSLYNGTTEGQGFKIFKIADSELRQTANYNISGSARGRLAGISRIMIDQANIKPINPELLLKNSDLNRVLNLPLLVNRNDTTRFYICYVRKSEPVEFLNSGAHLYIPVPNAQISRLYQLDDNIVLNKNGTLNSQKGVMIEGFWGWQRVGDVLPEELLPADIKEQTTLAANSNQLLMPMPVEKIHIQMDRPWYLTGDTAWMKLYVVDAYNRPSTDSKICFVELIDGKKNIVKNLRLPLNAGISWGEIALSDSLFKNGTYMLRAYTNNTQSNGNSFFYKTVVIANLSSAPAKLNGNALTQNSPSVSDSLKLQFFPEGGTLLNYIDSRVAIKVSALGKPLNKTSGYIANEVGSHIAKFETDENGVSVFNLKPQKDGKYRAVLTLPNGQEKRFALQQAQAAGVNMAVKQNDNDIIVYLNTADLNSQTPLNLVIKAADRVQYQADKLLATGRDSIVISKTELPAGMLQFNLYAAGSNVIAQRMVYNQTNRKLNVAITSNKAIYKPYEKVDLSIAVTDLEGRPVSGNFSVAVNNEADIAVNDINAKDIFNDLLSTVKLKNCTNDLSYDLSAMDVETLNRLDNLLLTVKTQNGKKQASSQSQVLNVPQDTSSLLSGQLFTAKGKPAASSVVGLFFPTGGPALTAVSDVDGKFIFNNIPVKRGEPFYAVAKDKNKGLIVAIDKYEPPIIADEIMTDTTMSDDINRYINKIAKRIEELKTGNMLGIQLNEVLINEKKKTEPTIKDMIKERSSNMGGTPDQVVTFIDLLDCQGSSLGECLALKLRGVMAVVDSQHNVSLVARGRSNKPMAVFVNGIERPDGLRTISAGQVSSVEVLKGSNAAAYGMSGGNGVVVITTKGGELDYWTFEQEHYAPGSTKTSPVKLFRFENGFDTAREFYAPDYTVTSTNIINRWRPTIYWNPNVNTGTDGKARLSYFTHSVPSTYRVTIEGIDDYGRIAKQIFKYTVTQ</sequence>
<dbReference type="Gene3D" id="2.60.40.1930">
    <property type="match status" value="1"/>
</dbReference>
<evidence type="ECO:0000313" key="3">
    <source>
        <dbReference type="Proteomes" id="UP001596958"/>
    </source>
</evidence>
<comment type="caution">
    <text evidence="2">The sequence shown here is derived from an EMBL/GenBank/DDBJ whole genome shotgun (WGS) entry which is preliminary data.</text>
</comment>
<dbReference type="InterPro" id="IPR008969">
    <property type="entry name" value="CarboxyPept-like_regulatory"/>
</dbReference>